<proteinExistence type="predicted"/>
<name>A0A9W8LPY6_9FUNG</name>
<feature type="compositionally biased region" description="Basic and acidic residues" evidence="1">
    <location>
        <begin position="78"/>
        <end position="89"/>
    </location>
</feature>
<feature type="compositionally biased region" description="Basic and acidic residues" evidence="1">
    <location>
        <begin position="147"/>
        <end position="177"/>
    </location>
</feature>
<comment type="caution">
    <text evidence="2">The sequence shown here is derived from an EMBL/GenBank/DDBJ whole genome shotgun (WGS) entry which is preliminary data.</text>
</comment>
<dbReference type="OrthoDB" id="5585355at2759"/>
<evidence type="ECO:0000256" key="1">
    <source>
        <dbReference type="SAM" id="MobiDB-lite"/>
    </source>
</evidence>
<evidence type="ECO:0000313" key="2">
    <source>
        <dbReference type="EMBL" id="KAJ2797837.1"/>
    </source>
</evidence>
<organism evidence="2 3">
    <name type="scientific">Coemansia guatemalensis</name>
    <dbReference type="NCBI Taxonomy" id="2761395"/>
    <lineage>
        <taxon>Eukaryota</taxon>
        <taxon>Fungi</taxon>
        <taxon>Fungi incertae sedis</taxon>
        <taxon>Zoopagomycota</taxon>
        <taxon>Kickxellomycotina</taxon>
        <taxon>Kickxellomycetes</taxon>
        <taxon>Kickxellales</taxon>
        <taxon>Kickxellaceae</taxon>
        <taxon>Coemansia</taxon>
    </lineage>
</organism>
<feature type="compositionally biased region" description="Polar residues" evidence="1">
    <location>
        <begin position="256"/>
        <end position="267"/>
    </location>
</feature>
<feature type="non-terminal residue" evidence="2">
    <location>
        <position position="278"/>
    </location>
</feature>
<accession>A0A9W8LPY6</accession>
<dbReference type="EMBL" id="JANBUO010001535">
    <property type="protein sequence ID" value="KAJ2797837.1"/>
    <property type="molecule type" value="Genomic_DNA"/>
</dbReference>
<reference evidence="2" key="1">
    <citation type="submission" date="2022-07" db="EMBL/GenBank/DDBJ databases">
        <title>Phylogenomic reconstructions and comparative analyses of Kickxellomycotina fungi.</title>
        <authorList>
            <person name="Reynolds N.K."/>
            <person name="Stajich J.E."/>
            <person name="Barry K."/>
            <person name="Grigoriev I.V."/>
            <person name="Crous P."/>
            <person name="Smith M.E."/>
        </authorList>
    </citation>
    <scope>NUCLEOTIDE SEQUENCE</scope>
    <source>
        <strain evidence="2">NRRL 1565</strain>
    </source>
</reference>
<feature type="region of interest" description="Disordered" evidence="1">
    <location>
        <begin position="1"/>
        <end position="177"/>
    </location>
</feature>
<feature type="region of interest" description="Disordered" evidence="1">
    <location>
        <begin position="229"/>
        <end position="278"/>
    </location>
</feature>
<feature type="compositionally biased region" description="Basic and acidic residues" evidence="1">
    <location>
        <begin position="97"/>
        <end position="115"/>
    </location>
</feature>
<dbReference type="Proteomes" id="UP001140094">
    <property type="component" value="Unassembled WGS sequence"/>
</dbReference>
<protein>
    <submittedName>
        <fullName evidence="2">Uncharacterized protein</fullName>
    </submittedName>
</protein>
<feature type="compositionally biased region" description="Basic and acidic residues" evidence="1">
    <location>
        <begin position="124"/>
        <end position="141"/>
    </location>
</feature>
<gene>
    <name evidence="2" type="ORF">H4R20_005040</name>
</gene>
<feature type="compositionally biased region" description="Basic and acidic residues" evidence="1">
    <location>
        <begin position="229"/>
        <end position="240"/>
    </location>
</feature>
<keyword evidence="3" id="KW-1185">Reference proteome</keyword>
<evidence type="ECO:0000313" key="3">
    <source>
        <dbReference type="Proteomes" id="UP001140094"/>
    </source>
</evidence>
<dbReference type="AlphaFoldDB" id="A0A9W8LPY6"/>
<sequence>MSEEGEAEFDVGQISEAPPASFAAELPENAMQEDGQSTSIAGKPDSVHVDGPEISANPAGIGNDHISAHSSSGGYRGTEQDPRYSEYGDSRSQLPRNDSRYRDDEHYYRRGERSRSRASVRASDYSRRTADPDPAYDDSRAMRRRDSRADDIDYRESAYRHSRYADRDRDSHRAGYYHRYEREPPRYKRREFGRSAYSRSGYGEREEIDEEYSARRDIDKERAIEELRSRVRATADRPTDDDISAVRSSVIGAPRASSSAQILTSPLNAMVPESRALP</sequence>